<evidence type="ECO:0000313" key="2">
    <source>
        <dbReference type="Proteomes" id="UP000243426"/>
    </source>
</evidence>
<gene>
    <name evidence="1" type="ORF">SAMN05216198_2771</name>
</gene>
<name>A0A1H1V151_9GAMM</name>
<proteinExistence type="predicted"/>
<dbReference type="EMBL" id="LT629748">
    <property type="protein sequence ID" value="SDS78403.1"/>
    <property type="molecule type" value="Genomic_DNA"/>
</dbReference>
<sequence>MSNSKRGWNWAYHKARSYHVSRFQACYRATRFQLFGDTGSFVTHGGFRKSRIRS</sequence>
<reference evidence="2" key="1">
    <citation type="submission" date="2016-10" db="EMBL/GenBank/DDBJ databases">
        <authorList>
            <person name="Varghese N."/>
            <person name="Submissions S."/>
        </authorList>
    </citation>
    <scope>NUCLEOTIDE SEQUENCE [LARGE SCALE GENOMIC DNA]</scope>
    <source>
        <strain evidence="2">2SM5</strain>
    </source>
</reference>
<dbReference type="Proteomes" id="UP000243426">
    <property type="component" value="Chromosome I"/>
</dbReference>
<accession>A0A1H1V151</accession>
<evidence type="ECO:0000313" key="1">
    <source>
        <dbReference type="EMBL" id="SDS78403.1"/>
    </source>
</evidence>
<organism evidence="1 2">
    <name type="scientific">Halopseudomonas litoralis</name>
    <dbReference type="NCBI Taxonomy" id="797277"/>
    <lineage>
        <taxon>Bacteria</taxon>
        <taxon>Pseudomonadati</taxon>
        <taxon>Pseudomonadota</taxon>
        <taxon>Gammaproteobacteria</taxon>
        <taxon>Pseudomonadales</taxon>
        <taxon>Pseudomonadaceae</taxon>
        <taxon>Halopseudomonas</taxon>
    </lineage>
</organism>
<dbReference type="AlphaFoldDB" id="A0A1H1V151"/>
<protein>
    <submittedName>
        <fullName evidence="1">Uncharacterized protein</fullName>
    </submittedName>
</protein>
<keyword evidence="2" id="KW-1185">Reference proteome</keyword>